<name>A0A4C1XLT6_EUMVA</name>
<evidence type="ECO:0000313" key="2">
    <source>
        <dbReference type="Proteomes" id="UP000299102"/>
    </source>
</evidence>
<comment type="caution">
    <text evidence="1">The sequence shown here is derived from an EMBL/GenBank/DDBJ whole genome shotgun (WGS) entry which is preliminary data.</text>
</comment>
<gene>
    <name evidence="1" type="ORF">EVAR_49808_1</name>
</gene>
<dbReference type="EMBL" id="BGZK01000912">
    <property type="protein sequence ID" value="GBP64876.1"/>
    <property type="molecule type" value="Genomic_DNA"/>
</dbReference>
<sequence>MELEDNGKHCENTIEYARTTPTNNTVCVHPNYVRRTDNEDGRTALSLTSAYWRLIASLATNASPSQPPVVRALTPLGLHSGSAQPTEPEIANTDSQPYKIHMSGGLQEDEDDETVEFPSSKFRVHPSGQHPTPVLLVTSPPMVGERRAIAFGNCELTASYWRLLWNIRAVET</sequence>
<accession>A0A4C1XLT6</accession>
<keyword evidence="2" id="KW-1185">Reference proteome</keyword>
<protein>
    <submittedName>
        <fullName evidence="1">Uncharacterized protein</fullName>
    </submittedName>
</protein>
<reference evidence="1 2" key="1">
    <citation type="journal article" date="2019" name="Commun. Biol.">
        <title>The bagworm genome reveals a unique fibroin gene that provides high tensile strength.</title>
        <authorList>
            <person name="Kono N."/>
            <person name="Nakamura H."/>
            <person name="Ohtoshi R."/>
            <person name="Tomita M."/>
            <person name="Numata K."/>
            <person name="Arakawa K."/>
        </authorList>
    </citation>
    <scope>NUCLEOTIDE SEQUENCE [LARGE SCALE GENOMIC DNA]</scope>
</reference>
<proteinExistence type="predicted"/>
<dbReference type="Proteomes" id="UP000299102">
    <property type="component" value="Unassembled WGS sequence"/>
</dbReference>
<evidence type="ECO:0000313" key="1">
    <source>
        <dbReference type="EMBL" id="GBP64876.1"/>
    </source>
</evidence>
<organism evidence="1 2">
    <name type="scientific">Eumeta variegata</name>
    <name type="common">Bagworm moth</name>
    <name type="synonym">Eumeta japonica</name>
    <dbReference type="NCBI Taxonomy" id="151549"/>
    <lineage>
        <taxon>Eukaryota</taxon>
        <taxon>Metazoa</taxon>
        <taxon>Ecdysozoa</taxon>
        <taxon>Arthropoda</taxon>
        <taxon>Hexapoda</taxon>
        <taxon>Insecta</taxon>
        <taxon>Pterygota</taxon>
        <taxon>Neoptera</taxon>
        <taxon>Endopterygota</taxon>
        <taxon>Lepidoptera</taxon>
        <taxon>Glossata</taxon>
        <taxon>Ditrysia</taxon>
        <taxon>Tineoidea</taxon>
        <taxon>Psychidae</taxon>
        <taxon>Oiketicinae</taxon>
        <taxon>Eumeta</taxon>
    </lineage>
</organism>
<dbReference type="AlphaFoldDB" id="A0A4C1XLT6"/>